<proteinExistence type="predicted"/>
<dbReference type="InterPro" id="IPR011006">
    <property type="entry name" value="CheY-like_superfamily"/>
</dbReference>
<dbReference type="PANTHER" id="PTHR44591">
    <property type="entry name" value="STRESS RESPONSE REGULATOR PROTEIN 1"/>
    <property type="match status" value="1"/>
</dbReference>
<keyword evidence="1 2" id="KW-0597">Phosphoprotein</keyword>
<dbReference type="SMART" id="SM00448">
    <property type="entry name" value="REC"/>
    <property type="match status" value="1"/>
</dbReference>
<evidence type="ECO:0000256" key="3">
    <source>
        <dbReference type="SAM" id="MobiDB-lite"/>
    </source>
</evidence>
<evidence type="ECO:0000313" key="5">
    <source>
        <dbReference type="EMBL" id="UVF20479.1"/>
    </source>
</evidence>
<dbReference type="Proteomes" id="UP001017257">
    <property type="component" value="Chromosome"/>
</dbReference>
<dbReference type="PROSITE" id="PS50110">
    <property type="entry name" value="RESPONSE_REGULATORY"/>
    <property type="match status" value="1"/>
</dbReference>
<dbReference type="Gene3D" id="3.40.50.2300">
    <property type="match status" value="1"/>
</dbReference>
<gene>
    <name evidence="5" type="ORF">HPT29_004875</name>
</gene>
<feature type="region of interest" description="Disordered" evidence="3">
    <location>
        <begin position="139"/>
        <end position="174"/>
    </location>
</feature>
<dbReference type="Pfam" id="PF00072">
    <property type="entry name" value="Response_reg"/>
    <property type="match status" value="1"/>
</dbReference>
<dbReference type="PANTHER" id="PTHR44591:SF24">
    <property type="entry name" value="PROTEIN-GLUTAMATE METHYLESTERASE_PROTEIN-GLUTAMINE GLUTAMINASE 1"/>
    <property type="match status" value="1"/>
</dbReference>
<name>A0ABY5RW18_9HYPH</name>
<dbReference type="RefSeq" id="WP_259060484.1">
    <property type="nucleotide sequence ID" value="NZ_CP102845.1"/>
</dbReference>
<dbReference type="InterPro" id="IPR001789">
    <property type="entry name" value="Sig_transdc_resp-reg_receiver"/>
</dbReference>
<dbReference type="InterPro" id="IPR050595">
    <property type="entry name" value="Bact_response_regulator"/>
</dbReference>
<reference evidence="5" key="1">
    <citation type="submission" date="2022-08" db="EMBL/GenBank/DDBJ databases">
        <title>Microvirga terrae sp. nov., isolated from soil.</title>
        <authorList>
            <person name="Kim K.H."/>
            <person name="Seo Y.L."/>
            <person name="Kim J.M."/>
            <person name="Lee J.K."/>
            <person name="Han D.M."/>
            <person name="Jeon C.O."/>
        </authorList>
    </citation>
    <scope>NUCLEOTIDE SEQUENCE</scope>
    <source>
        <strain evidence="5">R24</strain>
    </source>
</reference>
<keyword evidence="6" id="KW-1185">Reference proteome</keyword>
<accession>A0ABY5RW18</accession>
<feature type="modified residue" description="4-aspartylphosphate" evidence="2">
    <location>
        <position position="64"/>
    </location>
</feature>
<evidence type="ECO:0000313" key="6">
    <source>
        <dbReference type="Proteomes" id="UP001017257"/>
    </source>
</evidence>
<organism evidence="5 6">
    <name type="scientific">Microvirga terrae</name>
    <dbReference type="NCBI Taxonomy" id="2740529"/>
    <lineage>
        <taxon>Bacteria</taxon>
        <taxon>Pseudomonadati</taxon>
        <taxon>Pseudomonadota</taxon>
        <taxon>Alphaproteobacteria</taxon>
        <taxon>Hyphomicrobiales</taxon>
        <taxon>Methylobacteriaceae</taxon>
        <taxon>Microvirga</taxon>
    </lineage>
</organism>
<protein>
    <submittedName>
        <fullName evidence="5">Response regulator</fullName>
    </submittedName>
</protein>
<dbReference type="EMBL" id="CP102845">
    <property type="protein sequence ID" value="UVF20479.1"/>
    <property type="molecule type" value="Genomic_DNA"/>
</dbReference>
<sequence>MTLSVSQASLINRHVLIVEDEYFIADDVAQVLERAGAAVVGPAPTREAALALLTSERVDIAVLDIDLHGEPVFPVADFLRARVIPFIFATGYSQASLPAEYRDVATWEKPFDAYALALALANLTGDAAKSRVGSDLSLAAPPTDQRAIRSSHQTEAGPRASGDYTAAYPPAALR</sequence>
<evidence type="ECO:0000256" key="2">
    <source>
        <dbReference type="PROSITE-ProRule" id="PRU00169"/>
    </source>
</evidence>
<dbReference type="SUPFAM" id="SSF52172">
    <property type="entry name" value="CheY-like"/>
    <property type="match status" value="1"/>
</dbReference>
<evidence type="ECO:0000256" key="1">
    <source>
        <dbReference type="ARBA" id="ARBA00022553"/>
    </source>
</evidence>
<feature type="domain" description="Response regulatory" evidence="4">
    <location>
        <begin position="14"/>
        <end position="124"/>
    </location>
</feature>
<evidence type="ECO:0000259" key="4">
    <source>
        <dbReference type="PROSITE" id="PS50110"/>
    </source>
</evidence>